<feature type="compositionally biased region" description="Pro residues" evidence="1">
    <location>
        <begin position="39"/>
        <end position="49"/>
    </location>
</feature>
<accession>A0AB39XQ76</accession>
<protein>
    <submittedName>
        <fullName evidence="2">Phage terminase small subunit P27 family</fullName>
    </submittedName>
</protein>
<dbReference type="AlphaFoldDB" id="A0AB39XQ76"/>
<name>A0AB39XQ76_9BRAD</name>
<dbReference type="InterPro" id="IPR006448">
    <property type="entry name" value="Phage_term_ssu_P27"/>
</dbReference>
<organism evidence="2">
    <name type="scientific">Bradyrhizobium sp. LLZ17</name>
    <dbReference type="NCBI Taxonomy" id="3239388"/>
    <lineage>
        <taxon>Bacteria</taxon>
        <taxon>Pseudomonadati</taxon>
        <taxon>Pseudomonadota</taxon>
        <taxon>Alphaproteobacteria</taxon>
        <taxon>Hyphomicrobiales</taxon>
        <taxon>Nitrobacteraceae</taxon>
        <taxon>Bradyrhizobium</taxon>
    </lineage>
</organism>
<evidence type="ECO:0000256" key="1">
    <source>
        <dbReference type="SAM" id="MobiDB-lite"/>
    </source>
</evidence>
<sequence>MAAKSQKQEVLMRPGPSPEPLRLRILKGNPGKRRLPLNEPQPPIPPAMPEPPPHITGYASDEWWGIGPALLRLGILTECDIAAFSAYCHSYGQWRMAAEALARMQAGDPLMNAQIIKSKYGDAVANPLVSIVRKHAGDVVRYAAEFGLTSAARARLSAGGFAPPSPPSKFDGLLGGSVVPMKPRGDEDA</sequence>
<feature type="region of interest" description="Disordered" evidence="1">
    <location>
        <begin position="1"/>
        <end position="49"/>
    </location>
</feature>
<dbReference type="RefSeq" id="WP_369725158.1">
    <property type="nucleotide sequence ID" value="NZ_CP165734.1"/>
</dbReference>
<dbReference type="EMBL" id="CP165734">
    <property type="protein sequence ID" value="XDV59942.1"/>
    <property type="molecule type" value="Genomic_DNA"/>
</dbReference>
<proteinExistence type="predicted"/>
<gene>
    <name evidence="2" type="ORF">AB8Z38_11585</name>
</gene>
<reference evidence="2" key="1">
    <citation type="submission" date="2024-08" db="EMBL/GenBank/DDBJ databases">
        <authorList>
            <person name="Chaddad Z."/>
            <person name="Lamrabet M."/>
            <person name="Bouhnik O."/>
            <person name="Alami S."/>
            <person name="Wipf D."/>
            <person name="Courty P.E."/>
            <person name="Missbah El Idrissi M."/>
        </authorList>
    </citation>
    <scope>NUCLEOTIDE SEQUENCE</scope>
    <source>
        <strain evidence="2">LLZ17</strain>
    </source>
</reference>
<evidence type="ECO:0000313" key="2">
    <source>
        <dbReference type="EMBL" id="XDV59942.1"/>
    </source>
</evidence>
<dbReference type="NCBIfam" id="TIGR01558">
    <property type="entry name" value="sm_term_P27"/>
    <property type="match status" value="1"/>
</dbReference>
<dbReference type="Pfam" id="PF05119">
    <property type="entry name" value="Terminase_4"/>
    <property type="match status" value="1"/>
</dbReference>
<feature type="region of interest" description="Disordered" evidence="1">
    <location>
        <begin position="163"/>
        <end position="189"/>
    </location>
</feature>